<gene>
    <name evidence="4" type="ORF">VFPPC_14161</name>
</gene>
<dbReference type="PANTHER" id="PTHR12176:SF80">
    <property type="entry name" value="EEF1A LYSINE METHYLTRANSFERASE 4"/>
    <property type="match status" value="1"/>
</dbReference>
<dbReference type="GO" id="GO:0032259">
    <property type="term" value="P:methylation"/>
    <property type="evidence" value="ECO:0007669"/>
    <property type="project" value="UniProtKB-KW"/>
</dbReference>
<dbReference type="GeneID" id="28855925"/>
<evidence type="ECO:0000256" key="1">
    <source>
        <dbReference type="ARBA" id="ARBA00008361"/>
    </source>
</evidence>
<dbReference type="Proteomes" id="UP000078397">
    <property type="component" value="Unassembled WGS sequence"/>
</dbReference>
<evidence type="ECO:0000313" key="4">
    <source>
        <dbReference type="EMBL" id="OAQ62221.1"/>
    </source>
</evidence>
<dbReference type="RefSeq" id="XP_018139925.1">
    <property type="nucleotide sequence ID" value="XM_018291931.1"/>
</dbReference>
<evidence type="ECO:0000256" key="2">
    <source>
        <dbReference type="ARBA" id="ARBA00022603"/>
    </source>
</evidence>
<proteinExistence type="inferred from homology"/>
<dbReference type="Gene3D" id="3.40.50.150">
    <property type="entry name" value="Vaccinia Virus protein VP39"/>
    <property type="match status" value="1"/>
</dbReference>
<dbReference type="InterPro" id="IPR051419">
    <property type="entry name" value="Lys/N-term_MeTrsfase_sf"/>
</dbReference>
<name>A0A179FAA7_METCM</name>
<comment type="caution">
    <text evidence="4">The sequence shown here is derived from an EMBL/GenBank/DDBJ whole genome shotgun (WGS) entry which is preliminary data.</text>
</comment>
<organism evidence="4 5">
    <name type="scientific">Pochonia chlamydosporia 170</name>
    <dbReference type="NCBI Taxonomy" id="1380566"/>
    <lineage>
        <taxon>Eukaryota</taxon>
        <taxon>Fungi</taxon>
        <taxon>Dikarya</taxon>
        <taxon>Ascomycota</taxon>
        <taxon>Pezizomycotina</taxon>
        <taxon>Sordariomycetes</taxon>
        <taxon>Hypocreomycetidae</taxon>
        <taxon>Hypocreales</taxon>
        <taxon>Clavicipitaceae</taxon>
        <taxon>Pochonia</taxon>
    </lineage>
</organism>
<keyword evidence="2" id="KW-0489">Methyltransferase</keyword>
<evidence type="ECO:0000256" key="3">
    <source>
        <dbReference type="ARBA" id="ARBA00022679"/>
    </source>
</evidence>
<dbReference type="OrthoDB" id="411785at2759"/>
<dbReference type="InterPro" id="IPR029063">
    <property type="entry name" value="SAM-dependent_MTases_sf"/>
</dbReference>
<dbReference type="STRING" id="1380566.A0A179FAA7"/>
<dbReference type="AlphaFoldDB" id="A0A179FAA7"/>
<accession>A0A179FAA7</accession>
<reference evidence="4 5" key="1">
    <citation type="journal article" date="2016" name="PLoS Pathog.">
        <title>Biosynthesis of antibiotic leucinostatins in bio-control fungus Purpureocillium lilacinum and their inhibition on phytophthora revealed by genome mining.</title>
        <authorList>
            <person name="Wang G."/>
            <person name="Liu Z."/>
            <person name="Lin R."/>
            <person name="Li E."/>
            <person name="Mao Z."/>
            <person name="Ling J."/>
            <person name="Yang Y."/>
            <person name="Yin W.B."/>
            <person name="Xie B."/>
        </authorList>
    </citation>
    <scope>NUCLEOTIDE SEQUENCE [LARGE SCALE GENOMIC DNA]</scope>
    <source>
        <strain evidence="4">170</strain>
    </source>
</reference>
<keyword evidence="5" id="KW-1185">Reference proteome</keyword>
<dbReference type="EMBL" id="LSBJ02000007">
    <property type="protein sequence ID" value="OAQ62221.1"/>
    <property type="molecule type" value="Genomic_DNA"/>
</dbReference>
<dbReference type="SUPFAM" id="SSF53335">
    <property type="entry name" value="S-adenosyl-L-methionine-dependent methyltransferases"/>
    <property type="match status" value="1"/>
</dbReference>
<keyword evidence="3" id="KW-0808">Transferase</keyword>
<sequence>MPADFEKQSYWHSRFASETSFEWLLSSSDFVSLIEPYLKHLDPSSAHILNLGSGTSDLHNHLRSRGFHHVSNLDYEPLAVVRGKHLEEKAFGDIVMHYTLADATQLNHAGPEIGHRGDGKFDLVIDKSTVDAISCGGQDAFLRMAHGVRNRLADDAVWISLSLSASRFDDTQLPFNVETVAKIPTSKIKPTDPDVHHWCYLLRPI</sequence>
<protein>
    <submittedName>
        <fullName evidence="4">Hyoothetical protein</fullName>
    </submittedName>
</protein>
<comment type="similarity">
    <text evidence="1">Belongs to the methyltransferase superfamily.</text>
</comment>
<dbReference type="KEGG" id="pchm:VFPPC_14161"/>
<dbReference type="PANTHER" id="PTHR12176">
    <property type="entry name" value="SAM-DEPENDENT METHYLTRANSFERASE SUPERFAMILY PROTEIN"/>
    <property type="match status" value="1"/>
</dbReference>
<dbReference type="GO" id="GO:0008168">
    <property type="term" value="F:methyltransferase activity"/>
    <property type="evidence" value="ECO:0007669"/>
    <property type="project" value="UniProtKB-KW"/>
</dbReference>
<evidence type="ECO:0000313" key="5">
    <source>
        <dbReference type="Proteomes" id="UP000078397"/>
    </source>
</evidence>